<evidence type="ECO:0000256" key="2">
    <source>
        <dbReference type="ARBA" id="ARBA00022630"/>
    </source>
</evidence>
<comment type="cofactor">
    <cofactor evidence="1">
        <name>(6R)-5,10-methylene-5,6,7,8-tetrahydrofolate</name>
        <dbReference type="ChEBI" id="CHEBI:15636"/>
    </cofactor>
</comment>
<dbReference type="InterPro" id="IPR002081">
    <property type="entry name" value="Cryptochrome/DNA_photolyase_1"/>
</dbReference>
<dbReference type="InterPro" id="IPR006050">
    <property type="entry name" value="DNA_photolyase_N"/>
</dbReference>
<keyword evidence="3 4" id="KW-0274">FAD</keyword>
<dbReference type="PANTHER" id="PTHR11455:SF9">
    <property type="entry name" value="CRYPTOCHROME CIRCADIAN CLOCK 5 ISOFORM X1"/>
    <property type="match status" value="1"/>
</dbReference>
<dbReference type="GO" id="GO:0003677">
    <property type="term" value="F:DNA binding"/>
    <property type="evidence" value="ECO:0007669"/>
    <property type="project" value="TreeGrafter"/>
</dbReference>
<dbReference type="InterPro" id="IPR036134">
    <property type="entry name" value="Crypto/Photolyase_FAD-like_sf"/>
</dbReference>
<keyword evidence="9" id="KW-1185">Reference proteome</keyword>
<proteinExistence type="inferred from homology"/>
<reference evidence="8 9" key="1">
    <citation type="submission" date="2017-07" db="EMBL/GenBank/DDBJ databases">
        <title>Elstera cyanobacteriorum sp. nov., a novel bacterium isolated from cyanobacterial aggregates in a eutrophic lake.</title>
        <authorList>
            <person name="Cai H."/>
        </authorList>
    </citation>
    <scope>NUCLEOTIDE SEQUENCE [LARGE SCALE GENOMIC DNA]</scope>
    <source>
        <strain evidence="8 9">TH019</strain>
    </source>
</reference>
<evidence type="ECO:0000313" key="9">
    <source>
        <dbReference type="Proteomes" id="UP000216361"/>
    </source>
</evidence>
<accession>A0A255XMT3</accession>
<dbReference type="GO" id="GO:0009416">
    <property type="term" value="P:response to light stimulus"/>
    <property type="evidence" value="ECO:0007669"/>
    <property type="project" value="TreeGrafter"/>
</dbReference>
<dbReference type="GO" id="GO:0003904">
    <property type="term" value="F:deoxyribodipyrimidine photo-lyase activity"/>
    <property type="evidence" value="ECO:0007669"/>
    <property type="project" value="TreeGrafter"/>
</dbReference>
<dbReference type="Pfam" id="PF00875">
    <property type="entry name" value="DNA_photolyase"/>
    <property type="match status" value="1"/>
</dbReference>
<dbReference type="Proteomes" id="UP000216361">
    <property type="component" value="Unassembled WGS sequence"/>
</dbReference>
<organism evidence="8 9">
    <name type="scientific">Elstera cyanobacteriorum</name>
    <dbReference type="NCBI Taxonomy" id="2022747"/>
    <lineage>
        <taxon>Bacteria</taxon>
        <taxon>Pseudomonadati</taxon>
        <taxon>Pseudomonadota</taxon>
        <taxon>Alphaproteobacteria</taxon>
        <taxon>Rhodospirillales</taxon>
        <taxon>Rhodospirillaceae</taxon>
        <taxon>Elstera</taxon>
    </lineage>
</organism>
<evidence type="ECO:0000313" key="8">
    <source>
        <dbReference type="EMBL" id="OYQ18191.1"/>
    </source>
</evidence>
<feature type="domain" description="Photolyase/cryptochrome alpha/beta" evidence="7">
    <location>
        <begin position="1"/>
        <end position="130"/>
    </location>
</feature>
<feature type="compositionally biased region" description="Basic residues" evidence="6">
    <location>
        <begin position="487"/>
        <end position="496"/>
    </location>
</feature>
<dbReference type="Gene3D" id="1.25.40.80">
    <property type="match status" value="1"/>
</dbReference>
<evidence type="ECO:0000256" key="3">
    <source>
        <dbReference type="ARBA" id="ARBA00022827"/>
    </source>
</evidence>
<comment type="cofactor">
    <cofactor evidence="4">
        <name>FAD</name>
        <dbReference type="ChEBI" id="CHEBI:57692"/>
    </cofactor>
    <text evidence="4">Binds 1 FAD per subunit.</text>
</comment>
<dbReference type="InterPro" id="IPR036155">
    <property type="entry name" value="Crypto/Photolyase_N_sf"/>
</dbReference>
<evidence type="ECO:0000256" key="5">
    <source>
        <dbReference type="RuleBase" id="RU004182"/>
    </source>
</evidence>
<dbReference type="RefSeq" id="WP_094409752.1">
    <property type="nucleotide sequence ID" value="NZ_BMJZ01000002.1"/>
</dbReference>
<evidence type="ECO:0000256" key="1">
    <source>
        <dbReference type="ARBA" id="ARBA00001932"/>
    </source>
</evidence>
<feature type="region of interest" description="Disordered" evidence="6">
    <location>
        <begin position="169"/>
        <end position="189"/>
    </location>
</feature>
<protein>
    <recommendedName>
        <fullName evidence="7">Photolyase/cryptochrome alpha/beta domain-containing protein</fullName>
    </recommendedName>
</protein>
<feature type="compositionally biased region" description="Low complexity" evidence="6">
    <location>
        <begin position="169"/>
        <end position="180"/>
    </location>
</feature>
<dbReference type="PROSITE" id="PS51645">
    <property type="entry name" value="PHR_CRY_ALPHA_BETA"/>
    <property type="match status" value="1"/>
</dbReference>
<comment type="similarity">
    <text evidence="5">Belongs to the DNA photolyase family.</text>
</comment>
<dbReference type="SUPFAM" id="SSF52425">
    <property type="entry name" value="Cryptochrome/photolyase, N-terminal domain"/>
    <property type="match status" value="1"/>
</dbReference>
<dbReference type="SUPFAM" id="SSF48173">
    <property type="entry name" value="Cryptochrome/photolyase FAD-binding domain"/>
    <property type="match status" value="1"/>
</dbReference>
<keyword evidence="5" id="KW-0157">Chromophore</keyword>
<dbReference type="AlphaFoldDB" id="A0A255XMT3"/>
<dbReference type="InterPro" id="IPR014729">
    <property type="entry name" value="Rossmann-like_a/b/a_fold"/>
</dbReference>
<dbReference type="OrthoDB" id="9772484at2"/>
<dbReference type="GO" id="GO:0071949">
    <property type="term" value="F:FAD binding"/>
    <property type="evidence" value="ECO:0007669"/>
    <property type="project" value="TreeGrafter"/>
</dbReference>
<dbReference type="Gene3D" id="1.10.579.10">
    <property type="entry name" value="DNA Cyclobutane Dipyrimidine Photolyase, subunit A, domain 3"/>
    <property type="match status" value="1"/>
</dbReference>
<dbReference type="InterPro" id="IPR005101">
    <property type="entry name" value="Cryptochr/Photolyase_FAD-bd"/>
</dbReference>
<feature type="binding site" evidence="4">
    <location>
        <position position="209"/>
    </location>
    <ligand>
        <name>FAD</name>
        <dbReference type="ChEBI" id="CHEBI:57692"/>
    </ligand>
</feature>
<dbReference type="PRINTS" id="PR00147">
    <property type="entry name" value="DNAPHOTLYASE"/>
</dbReference>
<dbReference type="Gene3D" id="3.40.50.620">
    <property type="entry name" value="HUPs"/>
    <property type="match status" value="1"/>
</dbReference>
<comment type="caution">
    <text evidence="8">The sequence shown here is derived from an EMBL/GenBank/DDBJ whole genome shotgun (WGS) entry which is preliminary data.</text>
</comment>
<evidence type="ECO:0000256" key="6">
    <source>
        <dbReference type="SAM" id="MobiDB-lite"/>
    </source>
</evidence>
<dbReference type="PANTHER" id="PTHR11455">
    <property type="entry name" value="CRYPTOCHROME"/>
    <property type="match status" value="1"/>
</dbReference>
<sequence>MYQVVWFKRDLRTVAHRALAEAALRGPIVPLYILEPALWQQPDVSARHWRVLKPCLHDLDATLAASGVRLLIRQGDAVPVLTALRQQIGPFTLWSHEETGTLWTYARDRAVLSWCRAEGIAWHELPQTGVVRRLRSRAGWADAWDRRMAEALPLPPVLLPHGLSLTSDPLPDTLGTPLGPAHGTGEQPGDRATALKLLESFAQRRAARYAKGLSSPLTATQACSRLSPALALGTLSMPEAVQRLRRAQADWANSPLPAAERRAMTLGLKACLSRLAWHCHFIQKLEDEPDIEVRCLHPAFEGVRGHDPARMTAWAAGETGIPFVDACMRALVATGWINFRMRAMLASFAAYQLWQDWRAPAQHLARCFIDYEPGIHYPQVQMQSGTTGINTLRIYNPVKQGMDHDPEGVFIRKWLPELAALPTPLLHEPWKAETPLLRAAGVRLDGSYPRPIVDHEAAARFARDTLWRLRRGEAFRTTAAAVVEKHGSRKDRRPRTRVASGGAQRDLFEGT</sequence>
<gene>
    <name evidence="8" type="ORF">CHR90_14670</name>
</gene>
<dbReference type="Pfam" id="PF03441">
    <property type="entry name" value="FAD_binding_7"/>
    <property type="match status" value="1"/>
</dbReference>
<feature type="region of interest" description="Disordered" evidence="6">
    <location>
        <begin position="485"/>
        <end position="511"/>
    </location>
</feature>
<name>A0A255XMT3_9PROT</name>
<keyword evidence="2 4" id="KW-0285">Flavoprotein</keyword>
<evidence type="ECO:0000259" key="7">
    <source>
        <dbReference type="PROSITE" id="PS51645"/>
    </source>
</evidence>
<dbReference type="EMBL" id="NOXS01000033">
    <property type="protein sequence ID" value="OYQ18191.1"/>
    <property type="molecule type" value="Genomic_DNA"/>
</dbReference>
<evidence type="ECO:0000256" key="4">
    <source>
        <dbReference type="PIRSR" id="PIRSR602081-1"/>
    </source>
</evidence>